<dbReference type="EMBL" id="CP029289">
    <property type="protein sequence ID" value="AWR93539.1"/>
    <property type="molecule type" value="Genomic_DNA"/>
</dbReference>
<dbReference type="AlphaFoldDB" id="A0A2U9IC00"/>
<dbReference type="Pfam" id="PF10120">
    <property type="entry name" value="ThiN"/>
    <property type="match status" value="1"/>
</dbReference>
<name>A0A2U9IC00_9CREN</name>
<dbReference type="SUPFAM" id="SSF53639">
    <property type="entry name" value="AraD/HMP-PK domain-like"/>
    <property type="match status" value="1"/>
</dbReference>
<dbReference type="PANTHER" id="PTHR40730:SF4">
    <property type="entry name" value="TRANSCRIPTIONAL REGULATOR"/>
    <property type="match status" value="1"/>
</dbReference>
<protein>
    <submittedName>
        <fullName evidence="2">Phosphomethylpyrimidine kinase</fullName>
    </submittedName>
</protein>
<keyword evidence="2" id="KW-0808">Transferase</keyword>
<reference evidence="2 3" key="1">
    <citation type="submission" date="2018-05" db="EMBL/GenBank/DDBJ databases">
        <title>Complete Genome Sequences of Extremely Thermoacidophilic, Metal-Mobilizing Type-Strain Members of the Archaeal Family Sulfolobaceae: Acidianus brierleyi DSM-1651T, Acidianus sulfidivorans DSM-18786T, Metallosphaera hakonensis DSM-7519T, and Metallosphaera prunae DSM-10039T.</title>
        <authorList>
            <person name="Counts J.A."/>
            <person name="Kelly R.M."/>
        </authorList>
    </citation>
    <scope>NUCLEOTIDE SEQUENCE [LARGE SCALE GENOMIC DNA]</scope>
    <source>
        <strain evidence="2 3">DSM 1651</strain>
    </source>
</reference>
<feature type="domain" description="Thiamine-phosphate synthase ThiN" evidence="1">
    <location>
        <begin position="14"/>
        <end position="176"/>
    </location>
</feature>
<keyword evidence="3" id="KW-1185">Reference proteome</keyword>
<dbReference type="OrthoDB" id="26806at2157"/>
<dbReference type="RefSeq" id="WP_110269423.1">
    <property type="nucleotide sequence ID" value="NZ_CP029289.2"/>
</dbReference>
<sequence length="183" mass="20892">MVEQTERDQVLLKLKEAADYFVSNPKSYLLIPEIRVNIVYALPDAKDEKDVAAIPGRITSAFSRAIYCMPPAFGASDHVARVVLTAMKYNKDRRSAIDIRYYDNIVKKLDDVYIFDRRQEPLESREKEGHTMNFMVDTAFRKKGQIPTYIVDLGDIGKEPTIFILGNDPLSVVKKSLELLSFI</sequence>
<accession>A0A2U9IC00</accession>
<dbReference type="Gene3D" id="3.40.225.10">
    <property type="entry name" value="Class II aldolase/adducin N-terminal domain"/>
    <property type="match status" value="1"/>
</dbReference>
<evidence type="ECO:0000313" key="3">
    <source>
        <dbReference type="Proteomes" id="UP000248044"/>
    </source>
</evidence>
<dbReference type="GeneID" id="36830860"/>
<dbReference type="KEGG" id="abri:DFR85_01850"/>
<dbReference type="Proteomes" id="UP000248044">
    <property type="component" value="Chromosome"/>
</dbReference>
<keyword evidence="2" id="KW-0418">Kinase</keyword>
<proteinExistence type="predicted"/>
<gene>
    <name evidence="2" type="ORF">DFR85_01850</name>
</gene>
<dbReference type="GO" id="GO:0016301">
    <property type="term" value="F:kinase activity"/>
    <property type="evidence" value="ECO:0007669"/>
    <property type="project" value="UniProtKB-KW"/>
</dbReference>
<evidence type="ECO:0000313" key="2">
    <source>
        <dbReference type="EMBL" id="AWR93539.1"/>
    </source>
</evidence>
<dbReference type="InterPro" id="IPR036409">
    <property type="entry name" value="Aldolase_II/adducin_N_sf"/>
</dbReference>
<dbReference type="InterPro" id="IPR019293">
    <property type="entry name" value="ThiN"/>
</dbReference>
<evidence type="ECO:0000259" key="1">
    <source>
        <dbReference type="Pfam" id="PF10120"/>
    </source>
</evidence>
<dbReference type="PANTHER" id="PTHR40730">
    <property type="entry name" value="TRANSCRIPTIONAL REGULATOR PROTEIN-LIKE PROTEIN"/>
    <property type="match status" value="1"/>
</dbReference>
<organism evidence="2 3">
    <name type="scientific">Acidianus brierleyi</name>
    <dbReference type="NCBI Taxonomy" id="41673"/>
    <lineage>
        <taxon>Archaea</taxon>
        <taxon>Thermoproteota</taxon>
        <taxon>Thermoprotei</taxon>
        <taxon>Sulfolobales</taxon>
        <taxon>Sulfolobaceae</taxon>
        <taxon>Acidianus</taxon>
    </lineage>
</organism>